<evidence type="ECO:0000313" key="6">
    <source>
        <dbReference type="Proteomes" id="UP000190092"/>
    </source>
</evidence>
<dbReference type="AlphaFoldDB" id="A0A1T4JKT0"/>
<dbReference type="STRING" id="225324.SAMN02745126_00071"/>
<dbReference type="PANTHER" id="PTHR43309:SF3">
    <property type="entry name" value="5-OXOPROLINASE SUBUNIT C"/>
    <property type="match status" value="1"/>
</dbReference>
<evidence type="ECO:0000256" key="3">
    <source>
        <dbReference type="ARBA" id="ARBA00022840"/>
    </source>
</evidence>
<organism evidence="5 6">
    <name type="scientific">Enhydrobacter aerosaccus</name>
    <dbReference type="NCBI Taxonomy" id="225324"/>
    <lineage>
        <taxon>Bacteria</taxon>
        <taxon>Pseudomonadati</taxon>
        <taxon>Pseudomonadota</taxon>
        <taxon>Alphaproteobacteria</taxon>
        <taxon>Hyphomicrobiales</taxon>
        <taxon>Enhydrobacter</taxon>
    </lineage>
</organism>
<reference evidence="6" key="1">
    <citation type="submission" date="2017-02" db="EMBL/GenBank/DDBJ databases">
        <authorList>
            <person name="Varghese N."/>
            <person name="Submissions S."/>
        </authorList>
    </citation>
    <scope>NUCLEOTIDE SEQUENCE [LARGE SCALE GENOMIC DNA]</scope>
    <source>
        <strain evidence="6">ATCC 27094</strain>
    </source>
</reference>
<evidence type="ECO:0000256" key="1">
    <source>
        <dbReference type="ARBA" id="ARBA00022741"/>
    </source>
</evidence>
<keyword evidence="6" id="KW-1185">Reference proteome</keyword>
<feature type="domain" description="Carboxyltransferase" evidence="4">
    <location>
        <begin position="24"/>
        <end position="315"/>
    </location>
</feature>
<proteinExistence type="predicted"/>
<evidence type="ECO:0000256" key="2">
    <source>
        <dbReference type="ARBA" id="ARBA00022801"/>
    </source>
</evidence>
<name>A0A1T4JKT0_9HYPH</name>
<protein>
    <submittedName>
        <fullName evidence="5">Biotin-dependent carboxylase uncharacterized domain-containing protein</fullName>
    </submittedName>
</protein>
<sequence length="322" mass="34320">MIDVITPGLETSVQDYPGRIGFWNQGFPPSGPFDAWSFRLANLLVGNPVGAAGLECQYIGPTLRFGEATVIAITGADMAATLDGTPVLLWQSVAVTAGQVLKMGPAKAGTRAYIAIAGGIDTVPWLGSRSTFHKAGVGGLDGSALKKDSRIPVAYTSGTPGRSVKPDCRPVFSTDKRWEIEVVPGPDDDWIDAAGQERFLGSDWKLSGKSDRTGFRLDGPQWTFTAKAYDKLPENGSEPSNIIDHGYPLGAINLAGQTPIILVSDGPSMGGFINPYTVPSAAFWKLGQSRPGDIYRFKAVSVEEAQALRRRQDAICSMDSLA</sequence>
<dbReference type="InterPro" id="IPR029000">
    <property type="entry name" value="Cyclophilin-like_dom_sf"/>
</dbReference>
<dbReference type="Pfam" id="PF02626">
    <property type="entry name" value="CT_A_B"/>
    <property type="match status" value="1"/>
</dbReference>
<dbReference type="GO" id="GO:0016787">
    <property type="term" value="F:hydrolase activity"/>
    <property type="evidence" value="ECO:0007669"/>
    <property type="project" value="UniProtKB-KW"/>
</dbReference>
<dbReference type="SMART" id="SM00797">
    <property type="entry name" value="AHS2"/>
    <property type="match status" value="1"/>
</dbReference>
<dbReference type="Gene3D" id="2.40.100.10">
    <property type="entry name" value="Cyclophilin-like"/>
    <property type="match status" value="1"/>
</dbReference>
<dbReference type="InterPro" id="IPR003778">
    <property type="entry name" value="CT_A_B"/>
</dbReference>
<keyword evidence="3" id="KW-0067">ATP-binding</keyword>
<dbReference type="SUPFAM" id="SSF50891">
    <property type="entry name" value="Cyclophilin-like"/>
    <property type="match status" value="1"/>
</dbReference>
<dbReference type="NCBIfam" id="TIGR00724">
    <property type="entry name" value="urea_amlyse_rel"/>
    <property type="match status" value="1"/>
</dbReference>
<dbReference type="RefSeq" id="WP_085931848.1">
    <property type="nucleotide sequence ID" value="NZ_FUWJ01000001.1"/>
</dbReference>
<evidence type="ECO:0000313" key="5">
    <source>
        <dbReference type="EMBL" id="SJZ30764.1"/>
    </source>
</evidence>
<keyword evidence="2" id="KW-0378">Hydrolase</keyword>
<keyword evidence="1" id="KW-0547">Nucleotide-binding</keyword>
<dbReference type="InterPro" id="IPR052708">
    <property type="entry name" value="PxpC"/>
</dbReference>
<evidence type="ECO:0000259" key="4">
    <source>
        <dbReference type="SMART" id="SM00797"/>
    </source>
</evidence>
<gene>
    <name evidence="5" type="ORF">SAMN02745126_00071</name>
</gene>
<accession>A0A1T4JKT0</accession>
<dbReference type="EMBL" id="FUWJ01000001">
    <property type="protein sequence ID" value="SJZ30764.1"/>
    <property type="molecule type" value="Genomic_DNA"/>
</dbReference>
<dbReference type="GO" id="GO:0005524">
    <property type="term" value="F:ATP binding"/>
    <property type="evidence" value="ECO:0007669"/>
    <property type="project" value="UniProtKB-KW"/>
</dbReference>
<dbReference type="PANTHER" id="PTHR43309">
    <property type="entry name" value="5-OXOPROLINASE SUBUNIT C"/>
    <property type="match status" value="1"/>
</dbReference>
<dbReference type="OrthoDB" id="9768696at2"/>
<dbReference type="Proteomes" id="UP000190092">
    <property type="component" value="Unassembled WGS sequence"/>
</dbReference>